<evidence type="ECO:0000313" key="2">
    <source>
        <dbReference type="EMBL" id="KAJ7352136.1"/>
    </source>
</evidence>
<evidence type="ECO:0000313" key="3">
    <source>
        <dbReference type="Proteomes" id="UP001218218"/>
    </source>
</evidence>
<comment type="caution">
    <text evidence="2">The sequence shown here is derived from an EMBL/GenBank/DDBJ whole genome shotgun (WGS) entry which is preliminary data.</text>
</comment>
<dbReference type="EMBL" id="JARIHO010000012">
    <property type="protein sequence ID" value="KAJ7352136.1"/>
    <property type="molecule type" value="Genomic_DNA"/>
</dbReference>
<proteinExistence type="predicted"/>
<protein>
    <submittedName>
        <fullName evidence="2">Uncharacterized protein</fullName>
    </submittedName>
</protein>
<reference evidence="2" key="1">
    <citation type="submission" date="2023-03" db="EMBL/GenBank/DDBJ databases">
        <title>Massive genome expansion in bonnet fungi (Mycena s.s.) driven by repeated elements and novel gene families across ecological guilds.</title>
        <authorList>
            <consortium name="Lawrence Berkeley National Laboratory"/>
            <person name="Harder C.B."/>
            <person name="Miyauchi S."/>
            <person name="Viragh M."/>
            <person name="Kuo A."/>
            <person name="Thoen E."/>
            <person name="Andreopoulos B."/>
            <person name="Lu D."/>
            <person name="Skrede I."/>
            <person name="Drula E."/>
            <person name="Henrissat B."/>
            <person name="Morin E."/>
            <person name="Kohler A."/>
            <person name="Barry K."/>
            <person name="LaButti K."/>
            <person name="Morin E."/>
            <person name="Salamov A."/>
            <person name="Lipzen A."/>
            <person name="Mereny Z."/>
            <person name="Hegedus B."/>
            <person name="Baldrian P."/>
            <person name="Stursova M."/>
            <person name="Weitz H."/>
            <person name="Taylor A."/>
            <person name="Grigoriev I.V."/>
            <person name="Nagy L.G."/>
            <person name="Martin F."/>
            <person name="Kauserud H."/>
        </authorList>
    </citation>
    <scope>NUCLEOTIDE SEQUENCE</scope>
    <source>
        <strain evidence="2">CBHHK002</strain>
    </source>
</reference>
<evidence type="ECO:0000256" key="1">
    <source>
        <dbReference type="SAM" id="MobiDB-lite"/>
    </source>
</evidence>
<feature type="region of interest" description="Disordered" evidence="1">
    <location>
        <begin position="1"/>
        <end position="22"/>
    </location>
</feature>
<sequence length="404" mass="44280">MPPRCDPGSGASQISGSASSHASKALGKVKKAAKKVATAIEKAFECQCKKSRTSKAQATIKMLTTSNPYGFENPRRQHLLPPPSTKVPFFPSQASTSSNVQNHPDTGVLPEYNGHILYSPSVNSSMFNAAHVLEPTANVHQPHSAHTIGSDSALTYLPGCRAIISQVPVAPMQLKLQDVPATEPSEGIKILSLASILAEHQCAPTCPGYNAIFVFHWLKWPWTVKHNLGLSSHFFEVVFDNSPWDDGPGIVSTYNLNRHFEFVTIGDGPTIELMYGNSTGHSICRTSRLADFVSHFVHLNIRQLNSIARVHTVQPVNFDTNKPALIQSQMCHLYPREGQFSLHSVSEEMQAEGSPSVSMSDLEVLPILMDNHMQVDEGDSRDHVSMYLLNASFNFVEILSPTTL</sequence>
<gene>
    <name evidence="2" type="ORF">DFH08DRAFT_805416</name>
</gene>
<keyword evidence="3" id="KW-1185">Reference proteome</keyword>
<dbReference type="AlphaFoldDB" id="A0AAD7A8G1"/>
<feature type="compositionally biased region" description="Low complexity" evidence="1">
    <location>
        <begin position="8"/>
        <end position="22"/>
    </location>
</feature>
<dbReference type="Proteomes" id="UP001218218">
    <property type="component" value="Unassembled WGS sequence"/>
</dbReference>
<accession>A0AAD7A8G1</accession>
<name>A0AAD7A8G1_9AGAR</name>
<organism evidence="2 3">
    <name type="scientific">Mycena albidolilacea</name>
    <dbReference type="NCBI Taxonomy" id="1033008"/>
    <lineage>
        <taxon>Eukaryota</taxon>
        <taxon>Fungi</taxon>
        <taxon>Dikarya</taxon>
        <taxon>Basidiomycota</taxon>
        <taxon>Agaricomycotina</taxon>
        <taxon>Agaricomycetes</taxon>
        <taxon>Agaricomycetidae</taxon>
        <taxon>Agaricales</taxon>
        <taxon>Marasmiineae</taxon>
        <taxon>Mycenaceae</taxon>
        <taxon>Mycena</taxon>
    </lineage>
</organism>